<gene>
    <name evidence="1" type="ORF">METZ01_LOCUS2052</name>
</gene>
<accession>A0A381N6C4</accession>
<evidence type="ECO:0000313" key="1">
    <source>
        <dbReference type="EMBL" id="SUZ49198.1"/>
    </source>
</evidence>
<dbReference type="AlphaFoldDB" id="A0A381N6C4"/>
<dbReference type="EMBL" id="UINC01000109">
    <property type="protein sequence ID" value="SUZ49198.1"/>
    <property type="molecule type" value="Genomic_DNA"/>
</dbReference>
<reference evidence="1" key="1">
    <citation type="submission" date="2018-05" db="EMBL/GenBank/DDBJ databases">
        <authorList>
            <person name="Lanie J.A."/>
            <person name="Ng W.-L."/>
            <person name="Kazmierczak K.M."/>
            <person name="Andrzejewski T.M."/>
            <person name="Davidsen T.M."/>
            <person name="Wayne K.J."/>
            <person name="Tettelin H."/>
            <person name="Glass J.I."/>
            <person name="Rusch D."/>
            <person name="Podicherti R."/>
            <person name="Tsui H.-C.T."/>
            <person name="Winkler M.E."/>
        </authorList>
    </citation>
    <scope>NUCLEOTIDE SEQUENCE</scope>
</reference>
<organism evidence="1">
    <name type="scientific">marine metagenome</name>
    <dbReference type="NCBI Taxonomy" id="408172"/>
    <lineage>
        <taxon>unclassified sequences</taxon>
        <taxon>metagenomes</taxon>
        <taxon>ecological metagenomes</taxon>
    </lineage>
</organism>
<proteinExistence type="predicted"/>
<protein>
    <submittedName>
        <fullName evidence="1">Uncharacterized protein</fullName>
    </submittedName>
</protein>
<sequence length="525" mass="57062">DLFMLLPTDSTVQEFPPGLTGAIPTEALFEITMKSQIPLPIRMKLDFKGYNSLGELTYVSINVDTLARIPDDAMPWDTALTIIGLDKHGTRITIYDSVDDTLPSYDVLTPPCDTCASIIGLLGSNPVQLVIDPEVKVEGRGALVEGKAIQGGFIVTIPFALQLEPMTFIGGVGSEIDFGEYDTRYKIRNSLIHSDMVTTITNSFPFGAELSVLMSNLETFPVGKTPELLKNYVDTLSTLGLADSTTDSVYIVARCSDLNLDSSEIYIFNVMSDYSECVDRLPYLVKTNGTGTDTVVAYVDTLFKFLLPSPEELYGADDTLGYPEGMVAVPGSGTYYSTIDTNKIFLMTKYGSVPYVMPRFHIPGTGGTGVFLSKEDYLEINSFITFRLSSGGISGSADDVLVITYPNGGQTFYTGQTDSIVWESFGGGVGSVDLYYANEESDPDSIDVNVESDWTSIASGITNVEGENTYAWTPSGLAVTDSLRLRIVSSDGKARDMNGWYIKISNPAGTAAPRFTTVRPRLVKR</sequence>
<name>A0A381N6C4_9ZZZZ</name>
<feature type="non-terminal residue" evidence="1">
    <location>
        <position position="1"/>
    </location>
</feature>